<reference evidence="1" key="1">
    <citation type="submission" date="2013-07" db="EMBL/GenBank/DDBJ databases">
        <title>The genome of an arbuscular mycorrhizal fungus provides insights into the evolution of the oldest plant symbiosis.</title>
        <authorList>
            <consortium name="DOE Joint Genome Institute"/>
            <person name="Tisserant E."/>
            <person name="Malbreil M."/>
            <person name="Kuo A."/>
            <person name="Kohler A."/>
            <person name="Symeonidi A."/>
            <person name="Balestrini R."/>
            <person name="Charron P."/>
            <person name="Duensing N."/>
            <person name="Frei-dit-Frey N."/>
            <person name="Gianinazzi-Pearson V."/>
            <person name="Gilbert B."/>
            <person name="Handa Y."/>
            <person name="Hijri M."/>
            <person name="Kaul R."/>
            <person name="Kawaguchi M."/>
            <person name="Krajinski F."/>
            <person name="Lammers P."/>
            <person name="Lapierre D."/>
            <person name="Masclaux F.G."/>
            <person name="Murat C."/>
            <person name="Morin E."/>
            <person name="Ndikumana S."/>
            <person name="Pagni M."/>
            <person name="Petitpierre D."/>
            <person name="Requena N."/>
            <person name="Rosikiewicz P."/>
            <person name="Riley R."/>
            <person name="Saito K."/>
            <person name="San Clemente H."/>
            <person name="Shapiro H."/>
            <person name="van Tuinen D."/>
            <person name="Becard G."/>
            <person name="Bonfante P."/>
            <person name="Paszkowski U."/>
            <person name="Shachar-Hill Y."/>
            <person name="Young J.P."/>
            <person name="Sanders I.R."/>
            <person name="Henrissat B."/>
            <person name="Rensing S.A."/>
            <person name="Grigoriev I.V."/>
            <person name="Corradi N."/>
            <person name="Roux C."/>
            <person name="Martin F."/>
        </authorList>
    </citation>
    <scope>NUCLEOTIDE SEQUENCE</scope>
    <source>
        <strain evidence="1">DAOM 197198</strain>
    </source>
</reference>
<dbReference type="AlphaFoldDB" id="U9TMV1"/>
<organism evidence="1">
    <name type="scientific">Rhizophagus irregularis (strain DAOM 181602 / DAOM 197198 / MUCL 43194)</name>
    <name type="common">Arbuscular mycorrhizal fungus</name>
    <name type="synonym">Glomus intraradices</name>
    <dbReference type="NCBI Taxonomy" id="747089"/>
    <lineage>
        <taxon>Eukaryota</taxon>
        <taxon>Fungi</taxon>
        <taxon>Fungi incertae sedis</taxon>
        <taxon>Mucoromycota</taxon>
        <taxon>Glomeromycotina</taxon>
        <taxon>Glomeromycetes</taxon>
        <taxon>Glomerales</taxon>
        <taxon>Glomeraceae</taxon>
        <taxon>Rhizophagus</taxon>
    </lineage>
</organism>
<accession>U9TMV1</accession>
<evidence type="ECO:0000313" key="1">
    <source>
        <dbReference type="EMBL" id="ESA04666.1"/>
    </source>
</evidence>
<proteinExistence type="predicted"/>
<dbReference type="HOGENOM" id="CLU_2795250_0_0_1"/>
<dbReference type="EMBL" id="KI294126">
    <property type="protein sequence ID" value="ESA04666.1"/>
    <property type="molecule type" value="Genomic_DNA"/>
</dbReference>
<gene>
    <name evidence="1" type="ORF">GLOINDRAFT_232422</name>
</gene>
<name>U9TMV1_RHIID</name>
<sequence>MNTNESVRCAYTSLIVTLNSSAKTCVKIFLFSAFIDCQNPKSQTTLKFQTIYIYIIFLLNCNVLIFLI</sequence>
<protein>
    <submittedName>
        <fullName evidence="1">Uncharacterized protein</fullName>
    </submittedName>
</protein>